<feature type="compositionally biased region" description="Low complexity" evidence="1">
    <location>
        <begin position="88"/>
        <end position="105"/>
    </location>
</feature>
<evidence type="ECO:0000313" key="4">
    <source>
        <dbReference type="Proteomes" id="UP000095282"/>
    </source>
</evidence>
<name>A0A1I7U9P9_9PELO</name>
<dbReference type="Pfam" id="PF00704">
    <property type="entry name" value="Glyco_hydro_18"/>
    <property type="match status" value="1"/>
</dbReference>
<proteinExistence type="predicted"/>
<feature type="domain" description="GH18" evidence="3">
    <location>
        <begin position="130"/>
        <end position="476"/>
    </location>
</feature>
<feature type="compositionally biased region" description="Polar residues" evidence="1">
    <location>
        <begin position="77"/>
        <end position="86"/>
    </location>
</feature>
<dbReference type="Proteomes" id="UP000095282">
    <property type="component" value="Unplaced"/>
</dbReference>
<dbReference type="PANTHER" id="PTHR46073">
    <property type="entry name" value="CHITINASE"/>
    <property type="match status" value="1"/>
</dbReference>
<dbReference type="AlphaFoldDB" id="A0A1I7U9P9"/>
<dbReference type="InterPro" id="IPR001223">
    <property type="entry name" value="Glyco_hydro18_cat"/>
</dbReference>
<dbReference type="GO" id="GO:0005975">
    <property type="term" value="P:carbohydrate metabolic process"/>
    <property type="evidence" value="ECO:0007669"/>
    <property type="project" value="InterPro"/>
</dbReference>
<keyword evidence="4" id="KW-1185">Reference proteome</keyword>
<organism evidence="4 5">
    <name type="scientific">Caenorhabditis tropicalis</name>
    <dbReference type="NCBI Taxonomy" id="1561998"/>
    <lineage>
        <taxon>Eukaryota</taxon>
        <taxon>Metazoa</taxon>
        <taxon>Ecdysozoa</taxon>
        <taxon>Nematoda</taxon>
        <taxon>Chromadorea</taxon>
        <taxon>Rhabditida</taxon>
        <taxon>Rhabditina</taxon>
        <taxon>Rhabditomorpha</taxon>
        <taxon>Rhabditoidea</taxon>
        <taxon>Rhabditidae</taxon>
        <taxon>Peloderinae</taxon>
        <taxon>Caenorhabditis</taxon>
    </lineage>
</organism>
<keyword evidence="2" id="KW-1133">Transmembrane helix</keyword>
<dbReference type="InterPro" id="IPR017853">
    <property type="entry name" value="GH"/>
</dbReference>
<dbReference type="eggNOG" id="KOG2806">
    <property type="taxonomic scope" value="Eukaryota"/>
</dbReference>
<dbReference type="STRING" id="1561998.A0A1I7U9P9"/>
<accession>A0A1I7U9P9</accession>
<dbReference type="PANTHER" id="PTHR46073:SF6">
    <property type="entry name" value="GH18 DOMAIN-CONTAINING PROTEIN"/>
    <property type="match status" value="1"/>
</dbReference>
<feature type="transmembrane region" description="Helical" evidence="2">
    <location>
        <begin position="44"/>
        <end position="70"/>
    </location>
</feature>
<dbReference type="Gene3D" id="3.10.50.10">
    <property type="match status" value="1"/>
</dbReference>
<evidence type="ECO:0000256" key="1">
    <source>
        <dbReference type="SAM" id="MobiDB-lite"/>
    </source>
</evidence>
<evidence type="ECO:0000259" key="3">
    <source>
        <dbReference type="PROSITE" id="PS51910"/>
    </source>
</evidence>
<reference evidence="5" key="1">
    <citation type="submission" date="2016-11" db="UniProtKB">
        <authorList>
            <consortium name="WormBaseParasite"/>
        </authorList>
    </citation>
    <scope>IDENTIFICATION</scope>
</reference>
<evidence type="ECO:0000313" key="5">
    <source>
        <dbReference type="WBParaSite" id="Csp11.Scaffold629.g16288.t1"/>
    </source>
</evidence>
<keyword evidence="2" id="KW-0812">Transmembrane</keyword>
<dbReference type="WBParaSite" id="Csp11.Scaffold629.g16288.t1">
    <property type="protein sequence ID" value="Csp11.Scaffold629.g16288.t1"/>
    <property type="gene ID" value="Csp11.Scaffold629.g16288"/>
</dbReference>
<dbReference type="InterPro" id="IPR011583">
    <property type="entry name" value="Chitinase_II/V-like_cat"/>
</dbReference>
<dbReference type="SUPFAM" id="SSF51445">
    <property type="entry name" value="(Trans)glycosidases"/>
    <property type="match status" value="1"/>
</dbReference>
<keyword evidence="2" id="KW-0472">Membrane</keyword>
<dbReference type="PROSITE" id="PS51910">
    <property type="entry name" value="GH18_2"/>
    <property type="match status" value="1"/>
</dbReference>
<dbReference type="Gene3D" id="3.20.20.80">
    <property type="entry name" value="Glycosidases"/>
    <property type="match status" value="1"/>
</dbReference>
<dbReference type="InterPro" id="IPR029070">
    <property type="entry name" value="Chitinase_insertion_sf"/>
</dbReference>
<feature type="region of interest" description="Disordered" evidence="1">
    <location>
        <begin position="77"/>
        <end position="107"/>
    </location>
</feature>
<evidence type="ECO:0000256" key="2">
    <source>
        <dbReference type="SAM" id="Phobius"/>
    </source>
</evidence>
<dbReference type="SMART" id="SM00636">
    <property type="entry name" value="Glyco_18"/>
    <property type="match status" value="1"/>
</dbReference>
<protein>
    <submittedName>
        <fullName evidence="5">Glyco_18 domain-containing protein</fullName>
    </submittedName>
</protein>
<dbReference type="GO" id="GO:0008061">
    <property type="term" value="F:chitin binding"/>
    <property type="evidence" value="ECO:0007669"/>
    <property type="project" value="InterPro"/>
</dbReference>
<sequence>MPGTTTTGNRRRNEERTAMVQLEIENQRPRRWNPLFKWRKYLKIFGSVFLIILACGAVAYASTAAIWYFFEEHLVTPDNSTTSRPKASSRTVTRATRRPTTTVSRHSLTSIEPIEESSPYHPIQERPGPFRIVGFYDSWSKYEIRGRQLQKLTHVIFSALDMNSAGTLSFHDYGIRKKFIDLVEMSKRVNPSLKIMFSIAEYAYASNFEAVVADPEKKKTLCNSIASLIQTHRIDGVDLFWKWPTKVENRDLFVLLLRDIRQKLNSISDSDHQYILSVVLPNFDWPDFKLSLDLNGIMEQVDFINVRTINYYGFWNSQWGAYTGPPSPLYSGLGAYGDSNVNWTITHYMNETGAPGKLNMGVPFFGAHWENVEGPIGVKEEMWFTAKAKTGEETFEGEYIPWREMEGWNLSAAKWHQESRCPFIWLPDERKFLGFENQRSLKEKMKYALEKSLGGITIWSVEMDDDSDTLLNSVQV</sequence>